<evidence type="ECO:0000313" key="8">
    <source>
        <dbReference type="EMBL" id="KAF2068202.1"/>
    </source>
</evidence>
<protein>
    <recommendedName>
        <fullName evidence="6">Anaphase-promoting complex subunit 10</fullName>
    </recommendedName>
</protein>
<dbReference type="OrthoDB" id="24948at2759"/>
<proteinExistence type="inferred from homology"/>
<keyword evidence="4 6" id="KW-0833">Ubl conjugation pathway</keyword>
<comment type="caution">
    <text evidence="8">The sequence shown here is derived from an EMBL/GenBank/DDBJ whole genome shotgun (WGS) entry which is preliminary data.</text>
</comment>
<dbReference type="SMART" id="SM01337">
    <property type="entry name" value="APC10"/>
    <property type="match status" value="1"/>
</dbReference>
<dbReference type="Gene3D" id="2.60.120.260">
    <property type="entry name" value="Galactose-binding domain-like"/>
    <property type="match status" value="1"/>
</dbReference>
<dbReference type="SUPFAM" id="SSF49785">
    <property type="entry name" value="Galactose-binding domain-like"/>
    <property type="match status" value="1"/>
</dbReference>
<evidence type="ECO:0000256" key="3">
    <source>
        <dbReference type="ARBA" id="ARBA00022776"/>
    </source>
</evidence>
<dbReference type="FunFam" id="2.60.120.260:FF:000122">
    <property type="entry name" value="Anaphase-promoting complex subunit 10"/>
    <property type="match status" value="1"/>
</dbReference>
<evidence type="ECO:0000256" key="4">
    <source>
        <dbReference type="ARBA" id="ARBA00022786"/>
    </source>
</evidence>
<gene>
    <name evidence="8" type="ORF">CYY_010472</name>
</gene>
<accession>A0A8J4PJ55</accession>
<comment type="similarity">
    <text evidence="1 6">Belongs to the APC10 family.</text>
</comment>
<dbReference type="InterPro" id="IPR004939">
    <property type="entry name" value="APC_su10/DOC_dom"/>
</dbReference>
<reference evidence="8" key="1">
    <citation type="submission" date="2020-01" db="EMBL/GenBank/DDBJ databases">
        <title>Development of genomics and gene disruption for Polysphondylium violaceum indicates a role for the polyketide synthase stlB in stalk morphogenesis.</title>
        <authorList>
            <person name="Narita B."/>
            <person name="Kawabe Y."/>
            <person name="Kin K."/>
            <person name="Saito T."/>
            <person name="Gibbs R."/>
            <person name="Kuspa A."/>
            <person name="Muzny D."/>
            <person name="Queller D."/>
            <person name="Richards S."/>
            <person name="Strassman J."/>
            <person name="Sucgang R."/>
            <person name="Worley K."/>
            <person name="Schaap P."/>
        </authorList>
    </citation>
    <scope>NUCLEOTIDE SEQUENCE</scope>
    <source>
        <strain evidence="8">QSvi11</strain>
    </source>
</reference>
<dbReference type="InterPro" id="IPR016901">
    <property type="entry name" value="APC10/Doc1"/>
</dbReference>
<dbReference type="Pfam" id="PF03256">
    <property type="entry name" value="ANAPC10"/>
    <property type="match status" value="1"/>
</dbReference>
<organism evidence="8 9">
    <name type="scientific">Polysphondylium violaceum</name>
    <dbReference type="NCBI Taxonomy" id="133409"/>
    <lineage>
        <taxon>Eukaryota</taxon>
        <taxon>Amoebozoa</taxon>
        <taxon>Evosea</taxon>
        <taxon>Eumycetozoa</taxon>
        <taxon>Dictyostelia</taxon>
        <taxon>Dictyosteliales</taxon>
        <taxon>Dictyosteliaceae</taxon>
        <taxon>Polysphondylium</taxon>
    </lineage>
</organism>
<keyword evidence="2 6" id="KW-0132">Cell division</keyword>
<keyword evidence="3 6" id="KW-0498">Mitosis</keyword>
<evidence type="ECO:0000256" key="6">
    <source>
        <dbReference type="PIRNR" id="PIRNR028841"/>
    </source>
</evidence>
<dbReference type="GO" id="GO:0070979">
    <property type="term" value="P:protein K11-linked ubiquitination"/>
    <property type="evidence" value="ECO:0007669"/>
    <property type="project" value="TreeGrafter"/>
</dbReference>
<dbReference type="CDD" id="cd08366">
    <property type="entry name" value="APC10"/>
    <property type="match status" value="1"/>
</dbReference>
<dbReference type="EMBL" id="AJWJ01001135">
    <property type="protein sequence ID" value="KAF2068202.1"/>
    <property type="molecule type" value="Genomic_DNA"/>
</dbReference>
<dbReference type="InterPro" id="IPR008979">
    <property type="entry name" value="Galactose-bd-like_sf"/>
</dbReference>
<feature type="domain" description="DOC" evidence="7">
    <location>
        <begin position="6"/>
        <end position="189"/>
    </location>
</feature>
<evidence type="ECO:0000313" key="9">
    <source>
        <dbReference type="Proteomes" id="UP000695562"/>
    </source>
</evidence>
<dbReference type="PIRSF" id="PIRSF028841">
    <property type="entry name" value="APC10_sub"/>
    <property type="match status" value="1"/>
</dbReference>
<dbReference type="GO" id="GO:0005680">
    <property type="term" value="C:anaphase-promoting complex"/>
    <property type="evidence" value="ECO:0007669"/>
    <property type="project" value="InterPro"/>
</dbReference>
<evidence type="ECO:0000256" key="2">
    <source>
        <dbReference type="ARBA" id="ARBA00022618"/>
    </source>
</evidence>
<dbReference type="AlphaFoldDB" id="A0A8J4PJ55"/>
<evidence type="ECO:0000256" key="5">
    <source>
        <dbReference type="ARBA" id="ARBA00023306"/>
    </source>
</evidence>
<dbReference type="PANTHER" id="PTHR12936:SF0">
    <property type="entry name" value="ANAPHASE-PROMOTING COMPLEX SUBUNIT 10"/>
    <property type="match status" value="1"/>
</dbReference>
<dbReference type="GO" id="GO:0031145">
    <property type="term" value="P:anaphase-promoting complex-dependent catabolic process"/>
    <property type="evidence" value="ECO:0007669"/>
    <property type="project" value="InterPro"/>
</dbReference>
<dbReference type="PANTHER" id="PTHR12936">
    <property type="entry name" value="ANAPHASE-PROMOTING COMPLEX 10"/>
    <property type="match status" value="1"/>
</dbReference>
<dbReference type="GO" id="GO:0051301">
    <property type="term" value="P:cell division"/>
    <property type="evidence" value="ECO:0007669"/>
    <property type="project" value="UniProtKB-KW"/>
</dbReference>
<name>A0A8J4PJ55_9MYCE</name>
<dbReference type="PROSITE" id="PS51284">
    <property type="entry name" value="DOC"/>
    <property type="match status" value="1"/>
</dbReference>
<keyword evidence="5 6" id="KW-0131">Cell cycle</keyword>
<comment type="function">
    <text evidence="6">Component of the anaphase promoting complex/cyclosome (APC/C), a cell cycle-regulated E3 ubiquitin-protein ligase complex that controls progression through mitosis and the G1 phase of the cell cycle.</text>
</comment>
<dbReference type="Proteomes" id="UP000695562">
    <property type="component" value="Unassembled WGS sequence"/>
</dbReference>
<keyword evidence="9" id="KW-1185">Reference proteome</keyword>
<evidence type="ECO:0000256" key="1">
    <source>
        <dbReference type="ARBA" id="ARBA00006762"/>
    </source>
</evidence>
<evidence type="ECO:0000259" key="7">
    <source>
        <dbReference type="PROSITE" id="PS51284"/>
    </source>
</evidence>
<sequence>MIKSSDEQNESKEFKDSVLQELEANNKVEIGKYASWSCSSSKPGSGIEKLRDNSIETYWQSDAQQPHFINIQFPKKYVMDNLLIYSDYKLDESYTPSKISVKAGTLIHDLQDIITTEFEEPQGWINIPLLVHNKPLRANFLQISVLANHQNGRDTHIRQIKVYGSKISIESFIQSPKYLESLSSSTEFSMYQTIR</sequence>